<sequence>MMYVELPCELVEEVLYCLPPLSLIRFKIVCKQWNTLFESKSFINNNSVRVRPQFLVWTESKMYSISVNLSNDPKIGMHELPLDIPSSHNNKCTNFLPCDGLLFCDWLHYKNKAAVWNPWLRQTRWIESNYEDFWFRGMGYDSGRPEKGYTIVGYSKTIDIYMLETNEWKSTNVCPGIQIRRRTNVSLNGNLYWTDRDQETDEYLIQSFDFSKEIYKVFCVLPWDMTNSFFPVLSTFRKDRLSLLKNLIGTENNIEVWVTKNKIKNDDVVEHVAWVKFMTVSIPISRIVSPSFFIDNVNNKKNLVMCCKDENEKLCMYIVRGNALTKIQMDVDAKHFLEHCTYVPSLIPIPPESPQILKN</sequence>
<dbReference type="InterPro" id="IPR006527">
    <property type="entry name" value="F-box-assoc_dom_typ1"/>
</dbReference>
<proteinExistence type="predicted"/>
<name>R0I314_9BRAS</name>
<dbReference type="PANTHER" id="PTHR31672:SF13">
    <property type="entry name" value="F-BOX PROTEIN CPR30-LIKE"/>
    <property type="match status" value="1"/>
</dbReference>
<evidence type="ECO:0000313" key="2">
    <source>
        <dbReference type="EMBL" id="EOA36629.1"/>
    </source>
</evidence>
<keyword evidence="3" id="KW-1185">Reference proteome</keyword>
<dbReference type="SMART" id="SM00256">
    <property type="entry name" value="FBOX"/>
    <property type="match status" value="1"/>
</dbReference>
<dbReference type="Proteomes" id="UP000029121">
    <property type="component" value="Unassembled WGS sequence"/>
</dbReference>
<evidence type="ECO:0000313" key="3">
    <source>
        <dbReference type="Proteomes" id="UP000029121"/>
    </source>
</evidence>
<dbReference type="InterPro" id="IPR050796">
    <property type="entry name" value="SCF_F-box_component"/>
</dbReference>
<dbReference type="Gene3D" id="1.20.1280.50">
    <property type="match status" value="1"/>
</dbReference>
<dbReference type="PROSITE" id="PS50181">
    <property type="entry name" value="FBOX"/>
    <property type="match status" value="1"/>
</dbReference>
<dbReference type="InterPro" id="IPR036047">
    <property type="entry name" value="F-box-like_dom_sf"/>
</dbReference>
<reference evidence="3" key="1">
    <citation type="journal article" date="2013" name="Nat. Genet.">
        <title>The Capsella rubella genome and the genomic consequences of rapid mating system evolution.</title>
        <authorList>
            <person name="Slotte T."/>
            <person name="Hazzouri K.M."/>
            <person name="Agren J.A."/>
            <person name="Koenig D."/>
            <person name="Maumus F."/>
            <person name="Guo Y.L."/>
            <person name="Steige K."/>
            <person name="Platts A.E."/>
            <person name="Escobar J.S."/>
            <person name="Newman L.K."/>
            <person name="Wang W."/>
            <person name="Mandakova T."/>
            <person name="Vello E."/>
            <person name="Smith L.M."/>
            <person name="Henz S.R."/>
            <person name="Steffen J."/>
            <person name="Takuno S."/>
            <person name="Brandvain Y."/>
            <person name="Coop G."/>
            <person name="Andolfatto P."/>
            <person name="Hu T.T."/>
            <person name="Blanchette M."/>
            <person name="Clark R.M."/>
            <person name="Quesneville H."/>
            <person name="Nordborg M."/>
            <person name="Gaut B.S."/>
            <person name="Lysak M.A."/>
            <person name="Jenkins J."/>
            <person name="Grimwood J."/>
            <person name="Chapman J."/>
            <person name="Prochnik S."/>
            <person name="Shu S."/>
            <person name="Rokhsar D."/>
            <person name="Schmutz J."/>
            <person name="Weigel D."/>
            <person name="Wright S.I."/>
        </authorList>
    </citation>
    <scope>NUCLEOTIDE SEQUENCE [LARGE SCALE GENOMIC DNA]</scope>
    <source>
        <strain evidence="3">cv. Monte Gargano</strain>
    </source>
</reference>
<dbReference type="NCBIfam" id="TIGR01640">
    <property type="entry name" value="F_box_assoc_1"/>
    <property type="match status" value="1"/>
</dbReference>
<feature type="domain" description="F-box" evidence="1">
    <location>
        <begin position="1"/>
        <end position="46"/>
    </location>
</feature>
<dbReference type="InterPro" id="IPR017451">
    <property type="entry name" value="F-box-assoc_interact_dom"/>
</dbReference>
<dbReference type="CDD" id="cd22157">
    <property type="entry name" value="F-box_AtFBW1-like"/>
    <property type="match status" value="1"/>
</dbReference>
<dbReference type="KEGG" id="crb:17900598"/>
<protein>
    <recommendedName>
        <fullName evidence="1">F-box domain-containing protein</fullName>
    </recommendedName>
</protein>
<dbReference type="EMBL" id="KB870805">
    <property type="protein sequence ID" value="EOA36629.1"/>
    <property type="molecule type" value="Genomic_DNA"/>
</dbReference>
<dbReference type="InterPro" id="IPR001810">
    <property type="entry name" value="F-box_dom"/>
</dbReference>
<gene>
    <name evidence="2" type="ORF">CARUB_v10011868mg</name>
</gene>
<dbReference type="Pfam" id="PF00646">
    <property type="entry name" value="F-box"/>
    <property type="match status" value="1"/>
</dbReference>
<dbReference type="PANTHER" id="PTHR31672">
    <property type="entry name" value="BNACNNG10540D PROTEIN"/>
    <property type="match status" value="1"/>
</dbReference>
<dbReference type="SUPFAM" id="SSF81383">
    <property type="entry name" value="F-box domain"/>
    <property type="match status" value="1"/>
</dbReference>
<organism evidence="2 3">
    <name type="scientific">Capsella rubella</name>
    <dbReference type="NCBI Taxonomy" id="81985"/>
    <lineage>
        <taxon>Eukaryota</taxon>
        <taxon>Viridiplantae</taxon>
        <taxon>Streptophyta</taxon>
        <taxon>Embryophyta</taxon>
        <taxon>Tracheophyta</taxon>
        <taxon>Spermatophyta</taxon>
        <taxon>Magnoliopsida</taxon>
        <taxon>eudicotyledons</taxon>
        <taxon>Gunneridae</taxon>
        <taxon>Pentapetalae</taxon>
        <taxon>rosids</taxon>
        <taxon>malvids</taxon>
        <taxon>Brassicales</taxon>
        <taxon>Brassicaceae</taxon>
        <taxon>Camelineae</taxon>
        <taxon>Capsella</taxon>
    </lineage>
</organism>
<dbReference type="AlphaFoldDB" id="R0I314"/>
<accession>R0I314</accession>
<dbReference type="OrthoDB" id="830198at2759"/>
<dbReference type="Pfam" id="PF07734">
    <property type="entry name" value="FBA_1"/>
    <property type="match status" value="1"/>
</dbReference>
<evidence type="ECO:0000259" key="1">
    <source>
        <dbReference type="PROSITE" id="PS50181"/>
    </source>
</evidence>